<comment type="caution">
    <text evidence="2">The sequence shown here is derived from an EMBL/GenBank/DDBJ whole genome shotgun (WGS) entry which is preliminary data.</text>
</comment>
<dbReference type="PANTHER" id="PTHR42705">
    <property type="entry name" value="BIFUNCTIONAL NON-HOMOLOGOUS END JOINING PROTEIN LIGD"/>
    <property type="match status" value="1"/>
</dbReference>
<keyword evidence="2" id="KW-0436">Ligase</keyword>
<dbReference type="InterPro" id="IPR052171">
    <property type="entry name" value="NHEJ_LigD"/>
</dbReference>
<dbReference type="PANTHER" id="PTHR42705:SF2">
    <property type="entry name" value="BIFUNCTIONAL NON-HOMOLOGOUS END JOINING PROTEIN LIGD"/>
    <property type="match status" value="1"/>
</dbReference>
<feature type="domain" description="DNA ligase D polymerase" evidence="1">
    <location>
        <begin position="38"/>
        <end position="297"/>
    </location>
</feature>
<evidence type="ECO:0000259" key="1">
    <source>
        <dbReference type="Pfam" id="PF21686"/>
    </source>
</evidence>
<dbReference type="GO" id="GO:0003910">
    <property type="term" value="F:DNA ligase (ATP) activity"/>
    <property type="evidence" value="ECO:0007669"/>
    <property type="project" value="UniProtKB-EC"/>
</dbReference>
<gene>
    <name evidence="2" type="primary">ligD</name>
    <name evidence="2" type="ORF">ACFQ4H_25215</name>
</gene>
<dbReference type="Gene3D" id="3.90.920.10">
    <property type="entry name" value="DNA primase, PRIM domain"/>
    <property type="match status" value="1"/>
</dbReference>
<keyword evidence="3" id="KW-1185">Reference proteome</keyword>
<sequence>MTAERTGSSTSRVRVEVDGRELELSNLDKVLYPGVGFTKGEVIDYYTRASEVLLPHLRDRPLTRIRYPNGVDAPSFFEKNAPAGTPDWVRLERLPAPGSTKGREKLDYVVADDLPTLVWLANLAALELHTPQWRVGEPPDLLVVDLDPGSPAALPECSVVAVRMRDRLADDGIASYPKTSGKKGMQLCCPVAGTQSADLVSAYAKRIAEELEHDDPKLVTSKMAKRLRPGKVFIDWSQNNAAKTTVAPYSLRAQATPTVSTPLTWPEVEEAADGIPGVVRQFSSAEVLARIEEYGDLMADLIDGGPELPG</sequence>
<dbReference type="Pfam" id="PF21686">
    <property type="entry name" value="LigD_Prim-Pol"/>
    <property type="match status" value="1"/>
</dbReference>
<reference evidence="3" key="1">
    <citation type="journal article" date="2019" name="Int. J. Syst. Evol. Microbiol.">
        <title>The Global Catalogue of Microorganisms (GCM) 10K type strain sequencing project: providing services to taxonomists for standard genome sequencing and annotation.</title>
        <authorList>
            <consortium name="The Broad Institute Genomics Platform"/>
            <consortium name="The Broad Institute Genome Sequencing Center for Infectious Disease"/>
            <person name="Wu L."/>
            <person name="Ma J."/>
        </authorList>
    </citation>
    <scope>NUCLEOTIDE SEQUENCE [LARGE SCALE GENOMIC DNA]</scope>
    <source>
        <strain evidence="3">JCM 31037</strain>
    </source>
</reference>
<proteinExistence type="predicted"/>
<dbReference type="EC" id="6.5.1.1" evidence="2"/>
<dbReference type="RefSeq" id="WP_377574952.1">
    <property type="nucleotide sequence ID" value="NZ_JBHTMP010000047.1"/>
</dbReference>
<dbReference type="InterPro" id="IPR014145">
    <property type="entry name" value="LigD_pol_dom"/>
</dbReference>
<accession>A0ABW3YLY1</accession>
<dbReference type="EMBL" id="JBHTMP010000047">
    <property type="protein sequence ID" value="MFD1324392.1"/>
    <property type="molecule type" value="Genomic_DNA"/>
</dbReference>
<evidence type="ECO:0000313" key="3">
    <source>
        <dbReference type="Proteomes" id="UP001597260"/>
    </source>
</evidence>
<evidence type="ECO:0000313" key="2">
    <source>
        <dbReference type="EMBL" id="MFD1324392.1"/>
    </source>
</evidence>
<dbReference type="Proteomes" id="UP001597260">
    <property type="component" value="Unassembled WGS sequence"/>
</dbReference>
<name>A0ABW3YLY1_9ACTN</name>
<protein>
    <submittedName>
        <fullName evidence="2">Non-homologous end-joining DNA ligase</fullName>
        <ecNumber evidence="2">6.5.1.1</ecNumber>
    </submittedName>
</protein>
<dbReference type="NCBIfam" id="TIGR02778">
    <property type="entry name" value="ligD_pol"/>
    <property type="match status" value="1"/>
</dbReference>
<organism evidence="2 3">
    <name type="scientific">Micromonospora sonneratiae</name>
    <dbReference type="NCBI Taxonomy" id="1184706"/>
    <lineage>
        <taxon>Bacteria</taxon>
        <taxon>Bacillati</taxon>
        <taxon>Actinomycetota</taxon>
        <taxon>Actinomycetes</taxon>
        <taxon>Micromonosporales</taxon>
        <taxon>Micromonosporaceae</taxon>
        <taxon>Micromonospora</taxon>
    </lineage>
</organism>
<dbReference type="InterPro" id="IPR033649">
    <property type="entry name" value="MtLigD_Pol-like"/>
</dbReference>
<dbReference type="CDD" id="cd04863">
    <property type="entry name" value="MtLigD_Pol_like"/>
    <property type="match status" value="1"/>
</dbReference>